<keyword evidence="1" id="KW-0472">Membrane</keyword>
<evidence type="ECO:0000256" key="1">
    <source>
        <dbReference type="SAM" id="Phobius"/>
    </source>
</evidence>
<proteinExistence type="predicted"/>
<dbReference type="EMBL" id="PUJW01000071">
    <property type="protein sequence ID" value="NHB94727.1"/>
    <property type="molecule type" value="Genomic_DNA"/>
</dbReference>
<sequence length="151" mass="16832">MKRIRTQSFFWPLIAFVLVMAVTLSYLVWKMPEVLGIKGDSSTQQTGFIVIAIGGVVFLLLMGIYYIASRQAGELSFEQLRQRIAGDDKKVEPVDVPLSESVAALADLAARLHRRYGRLWGFRVRILLVMGEVEQVEAIAPGLTAGHWLEG</sequence>
<keyword evidence="3" id="KW-1185">Reference proteome</keyword>
<feature type="transmembrane region" description="Helical" evidence="1">
    <location>
        <begin position="48"/>
        <end position="68"/>
    </location>
</feature>
<feature type="transmembrane region" description="Helical" evidence="1">
    <location>
        <begin position="9"/>
        <end position="28"/>
    </location>
</feature>
<evidence type="ECO:0000313" key="2">
    <source>
        <dbReference type="EMBL" id="NHB94727.1"/>
    </source>
</evidence>
<name>A0A7X5TKA6_9GAMM</name>
<keyword evidence="1" id="KW-0812">Transmembrane</keyword>
<reference evidence="2 3" key="1">
    <citation type="submission" date="2018-02" db="EMBL/GenBank/DDBJ databases">
        <authorList>
            <person name="Machado R.A."/>
        </authorList>
    </citation>
    <scope>NUCLEOTIDE SEQUENCE [LARGE SCALE GENOMIC DNA]</scope>
    <source>
        <strain evidence="2 3">DSM 19724</strain>
    </source>
</reference>
<accession>A0A7X5TKA6</accession>
<comment type="caution">
    <text evidence="2">The sequence shown here is derived from an EMBL/GenBank/DDBJ whole genome shotgun (WGS) entry which is preliminary data.</text>
</comment>
<dbReference type="Proteomes" id="UP000591844">
    <property type="component" value="Unassembled WGS sequence"/>
</dbReference>
<protein>
    <submittedName>
        <fullName evidence="2">Type VI secretion protein VasK</fullName>
    </submittedName>
</protein>
<keyword evidence="1" id="KW-1133">Transmembrane helix</keyword>
<organism evidence="2 3">
    <name type="scientific">Photorhabdus cinerea</name>
    <dbReference type="NCBI Taxonomy" id="471575"/>
    <lineage>
        <taxon>Bacteria</taxon>
        <taxon>Pseudomonadati</taxon>
        <taxon>Pseudomonadota</taxon>
        <taxon>Gammaproteobacteria</taxon>
        <taxon>Enterobacterales</taxon>
        <taxon>Morganellaceae</taxon>
        <taxon>Photorhabdus</taxon>
    </lineage>
</organism>
<gene>
    <name evidence="2" type="ORF">C5469_22475</name>
</gene>
<evidence type="ECO:0000313" key="3">
    <source>
        <dbReference type="Proteomes" id="UP000591844"/>
    </source>
</evidence>
<dbReference type="AlphaFoldDB" id="A0A7X5TKA6"/>
<feature type="non-terminal residue" evidence="2">
    <location>
        <position position="151"/>
    </location>
</feature>